<proteinExistence type="predicted"/>
<comment type="caution">
    <text evidence="1">The sequence shown here is derived from an EMBL/GenBank/DDBJ whole genome shotgun (WGS) entry which is preliminary data.</text>
</comment>
<reference evidence="2" key="1">
    <citation type="submission" date="2017-04" db="EMBL/GenBank/DDBJ databases">
        <title>Function of individual gut microbiota members based on whole genome sequencing of pure cultures obtained from chicken caecum.</title>
        <authorList>
            <person name="Medvecky M."/>
            <person name="Cejkova D."/>
            <person name="Polansky O."/>
            <person name="Karasova D."/>
            <person name="Kubasova T."/>
            <person name="Cizek A."/>
            <person name="Rychlik I."/>
        </authorList>
    </citation>
    <scope>NUCLEOTIDE SEQUENCE [LARGE SCALE GENOMIC DNA]</scope>
    <source>
        <strain evidence="2">An178</strain>
    </source>
</reference>
<evidence type="ECO:0000313" key="1">
    <source>
        <dbReference type="EMBL" id="OUP58048.1"/>
    </source>
</evidence>
<sequence>MPTYLVTNNKKPEFENVQVITTGPEISWSHRAKKAIQEITEEYILLMLEDYFVISVIDDGSINPFVSFMEATDADYLRIYPFPTLKFKDKGIQGIHPIPKESLYGVNLQPAIWKRDYLLKLLEGPDISAWEFEARQKNGVDTQVNGNLYTVDYSPFKMVNGVLQGKWYAPAIKDLKKVGINVDTKNRDILSQDKVLIYKSKILIRKMMGPKLIRKFKPLLKKCGIKFVTD</sequence>
<dbReference type="AlphaFoldDB" id="A0A1Y4LMX0"/>
<keyword evidence="2" id="KW-1185">Reference proteome</keyword>
<name>A0A1Y4LMX0_9FIRM</name>
<gene>
    <name evidence="1" type="ORF">B5F14_08300</name>
</gene>
<evidence type="ECO:0000313" key="2">
    <source>
        <dbReference type="Proteomes" id="UP000195447"/>
    </source>
</evidence>
<protein>
    <submittedName>
        <fullName evidence="1">Uncharacterized protein</fullName>
    </submittedName>
</protein>
<accession>A0A1Y4LMX0</accession>
<dbReference type="EMBL" id="NFKM01000018">
    <property type="protein sequence ID" value="OUP58048.1"/>
    <property type="molecule type" value="Genomic_DNA"/>
</dbReference>
<organism evidence="1 2">
    <name type="scientific">Faecalitalea cylindroides</name>
    <dbReference type="NCBI Taxonomy" id="39483"/>
    <lineage>
        <taxon>Bacteria</taxon>
        <taxon>Bacillati</taxon>
        <taxon>Bacillota</taxon>
        <taxon>Erysipelotrichia</taxon>
        <taxon>Erysipelotrichales</taxon>
        <taxon>Erysipelotrichaceae</taxon>
        <taxon>Faecalitalea</taxon>
    </lineage>
</organism>
<dbReference type="Proteomes" id="UP000195447">
    <property type="component" value="Unassembled WGS sequence"/>
</dbReference>